<feature type="transmembrane region" description="Helical" evidence="1">
    <location>
        <begin position="12"/>
        <end position="31"/>
    </location>
</feature>
<evidence type="ECO:0000313" key="2">
    <source>
        <dbReference type="EMBL" id="HCE17224.1"/>
    </source>
</evidence>
<dbReference type="EMBL" id="DPBP01000022">
    <property type="protein sequence ID" value="HCE17224.1"/>
    <property type="molecule type" value="Genomic_DNA"/>
</dbReference>
<dbReference type="STRING" id="229919.GCA_001050195_02092"/>
<proteinExistence type="predicted"/>
<keyword evidence="1" id="KW-1133">Transmembrane helix</keyword>
<dbReference type="InterPro" id="IPR003749">
    <property type="entry name" value="ThiS/MoaD-like"/>
</dbReference>
<dbReference type="OrthoDB" id="2112016at2"/>
<dbReference type="SUPFAM" id="SSF54285">
    <property type="entry name" value="MoaD/ThiS"/>
    <property type="match status" value="1"/>
</dbReference>
<dbReference type="Gene3D" id="3.10.20.30">
    <property type="match status" value="1"/>
</dbReference>
<dbReference type="Proteomes" id="UP000264141">
    <property type="component" value="Unassembled WGS sequence"/>
</dbReference>
<dbReference type="InterPro" id="IPR010038">
    <property type="entry name" value="MoaD_arc-typ"/>
</dbReference>
<dbReference type="Pfam" id="PF02597">
    <property type="entry name" value="ThiS"/>
    <property type="match status" value="1"/>
</dbReference>
<dbReference type="NCBIfam" id="NF041918">
    <property type="entry name" value="SAMP1"/>
    <property type="match status" value="1"/>
</dbReference>
<dbReference type="InterPro" id="IPR054834">
    <property type="entry name" value="SAMP1_3"/>
</dbReference>
<dbReference type="PANTHER" id="PTHR38031">
    <property type="entry name" value="SULFUR CARRIER PROTEIN SLR0821-RELATED"/>
    <property type="match status" value="1"/>
</dbReference>
<evidence type="ECO:0000256" key="1">
    <source>
        <dbReference type="SAM" id="Phobius"/>
    </source>
</evidence>
<gene>
    <name evidence="2" type="ORF">DEQ80_05140</name>
</gene>
<keyword evidence="1" id="KW-0472">Membrane</keyword>
<dbReference type="NCBIfam" id="TIGR01687">
    <property type="entry name" value="moaD_arch"/>
    <property type="match status" value="1"/>
</dbReference>
<comment type="caution">
    <text evidence="2">The sequence shown here is derived from an EMBL/GenBank/DDBJ whole genome shotgun (WGS) entry which is preliminary data.</text>
</comment>
<reference evidence="2 3" key="1">
    <citation type="journal article" date="2018" name="Nat. Biotechnol.">
        <title>A standardized bacterial taxonomy based on genome phylogeny substantially revises the tree of life.</title>
        <authorList>
            <person name="Parks D.H."/>
            <person name="Chuvochina M."/>
            <person name="Waite D.W."/>
            <person name="Rinke C."/>
            <person name="Skarshewski A."/>
            <person name="Chaumeil P.A."/>
            <person name="Hugenholtz P."/>
        </authorList>
    </citation>
    <scope>NUCLEOTIDE SEQUENCE [LARGE SCALE GENOMIC DNA]</scope>
    <source>
        <strain evidence="2">UBA8781</strain>
    </source>
</reference>
<accession>A0A3D1JFJ9</accession>
<dbReference type="PANTHER" id="PTHR38031:SF1">
    <property type="entry name" value="SULFUR CARRIER PROTEIN CYSO"/>
    <property type="match status" value="1"/>
</dbReference>
<keyword evidence="1" id="KW-0812">Transmembrane</keyword>
<protein>
    <submittedName>
        <fullName evidence="2">MoaD/ThiS family protein</fullName>
    </submittedName>
</protein>
<name>A0A3D1JFJ9_9CHLR</name>
<dbReference type="InterPro" id="IPR016155">
    <property type="entry name" value="Mopterin_synth/thiamin_S_b"/>
</dbReference>
<dbReference type="InterPro" id="IPR052045">
    <property type="entry name" value="Sulfur_Carrier/Prot_Modifier"/>
</dbReference>
<sequence>MRNWDEARSLTGLSCLITMVSIMEINLYATLRSLVGQKKLELAWQPDLTLRGLLTRLTESYPSLQGKILDGDGSIVSHVRVFVNGRDAVFLPEGLDAQIAPGDKIDIFPPIGGGE</sequence>
<dbReference type="InterPro" id="IPR012675">
    <property type="entry name" value="Beta-grasp_dom_sf"/>
</dbReference>
<evidence type="ECO:0000313" key="3">
    <source>
        <dbReference type="Proteomes" id="UP000264141"/>
    </source>
</evidence>
<dbReference type="AlphaFoldDB" id="A0A3D1JFJ9"/>
<organism evidence="2 3">
    <name type="scientific">Anaerolinea thermolimosa</name>
    <dbReference type="NCBI Taxonomy" id="229919"/>
    <lineage>
        <taxon>Bacteria</taxon>
        <taxon>Bacillati</taxon>
        <taxon>Chloroflexota</taxon>
        <taxon>Anaerolineae</taxon>
        <taxon>Anaerolineales</taxon>
        <taxon>Anaerolineaceae</taxon>
        <taxon>Anaerolinea</taxon>
    </lineage>
</organism>
<dbReference type="CDD" id="cd17505">
    <property type="entry name" value="Ubl_SAMP1_like"/>
    <property type="match status" value="1"/>
</dbReference>